<dbReference type="GO" id="GO:0016020">
    <property type="term" value="C:membrane"/>
    <property type="evidence" value="ECO:0007669"/>
    <property type="project" value="UniProtKB-SubCell"/>
</dbReference>
<dbReference type="PANTHER" id="PTHR43867:SF2">
    <property type="entry name" value="CELLULOSE SYNTHASE CATALYTIC SUBUNIT A [UDP-FORMING]"/>
    <property type="match status" value="1"/>
</dbReference>
<feature type="transmembrane region" description="Helical" evidence="7">
    <location>
        <begin position="410"/>
        <end position="430"/>
    </location>
</feature>
<dbReference type="InterPro" id="IPR050321">
    <property type="entry name" value="Glycosyltr_2/OpgH_subfam"/>
</dbReference>
<comment type="subcellular location">
    <subcellularLocation>
        <location evidence="1">Membrane</location>
        <topology evidence="1">Multi-pass membrane protein</topology>
    </subcellularLocation>
</comment>
<dbReference type="AlphaFoldDB" id="A0A2T9X899"/>
<dbReference type="Gene3D" id="3.90.550.10">
    <property type="entry name" value="Spore Coat Polysaccharide Biosynthesis Protein SpsA, Chain A"/>
    <property type="match status" value="1"/>
</dbReference>
<comment type="caution">
    <text evidence="9">The sequence shown here is derived from an EMBL/GenBank/DDBJ whole genome shotgun (WGS) entry which is preliminary data.</text>
</comment>
<keyword evidence="3 9" id="KW-0808">Transferase</keyword>
<feature type="domain" description="Glycosyltransferase 2-like" evidence="8">
    <location>
        <begin position="48"/>
        <end position="221"/>
    </location>
</feature>
<reference evidence="9 10" key="1">
    <citation type="journal article" date="2015" name="Appl. Environ. Microbiol.">
        <title>Nanoarchaeota, Their Sulfolobales Host, and Nanoarchaeota Virus Distribution across Yellowstone National Park Hot Springs.</title>
        <authorList>
            <person name="Munson-McGee J.H."/>
            <person name="Field E.K."/>
            <person name="Bateson M."/>
            <person name="Rooney C."/>
            <person name="Stepanauskas R."/>
            <person name="Young M.J."/>
        </authorList>
    </citation>
    <scope>NUCLEOTIDE SEQUENCE [LARGE SCALE GENOMIC DNA]</scope>
    <source>
        <strain evidence="9">SCGC AC-742_N10</strain>
    </source>
</reference>
<feature type="transmembrane region" description="Helical" evidence="7">
    <location>
        <begin position="299"/>
        <end position="322"/>
    </location>
</feature>
<dbReference type="SUPFAM" id="SSF53448">
    <property type="entry name" value="Nucleotide-diphospho-sugar transferases"/>
    <property type="match status" value="1"/>
</dbReference>
<dbReference type="PANTHER" id="PTHR43867">
    <property type="entry name" value="CELLULOSE SYNTHASE CATALYTIC SUBUNIT A [UDP-FORMING]"/>
    <property type="match status" value="1"/>
</dbReference>
<dbReference type="Pfam" id="PF00535">
    <property type="entry name" value="Glycos_transf_2"/>
    <property type="match status" value="1"/>
</dbReference>
<gene>
    <name evidence="9" type="ORF">DDW13_03505</name>
</gene>
<feature type="transmembrane region" description="Helical" evidence="7">
    <location>
        <begin position="437"/>
        <end position="454"/>
    </location>
</feature>
<feature type="transmembrane region" description="Helical" evidence="7">
    <location>
        <begin position="372"/>
        <end position="390"/>
    </location>
</feature>
<keyword evidence="6 7" id="KW-0472">Membrane</keyword>
<proteinExistence type="predicted"/>
<dbReference type="GO" id="GO:0016757">
    <property type="term" value="F:glycosyltransferase activity"/>
    <property type="evidence" value="ECO:0007669"/>
    <property type="project" value="UniProtKB-KW"/>
</dbReference>
<evidence type="ECO:0000313" key="9">
    <source>
        <dbReference type="EMBL" id="PVU76310.1"/>
    </source>
</evidence>
<evidence type="ECO:0000256" key="3">
    <source>
        <dbReference type="ARBA" id="ARBA00022679"/>
    </source>
</evidence>
<dbReference type="Proteomes" id="UP000245638">
    <property type="component" value="Unassembled WGS sequence"/>
</dbReference>
<accession>A0A2T9X899</accession>
<dbReference type="CDD" id="cd06423">
    <property type="entry name" value="CESA_like"/>
    <property type="match status" value="1"/>
</dbReference>
<dbReference type="EMBL" id="QEFD01000109">
    <property type="protein sequence ID" value="PVU76310.1"/>
    <property type="molecule type" value="Genomic_DNA"/>
</dbReference>
<evidence type="ECO:0000256" key="5">
    <source>
        <dbReference type="ARBA" id="ARBA00022989"/>
    </source>
</evidence>
<evidence type="ECO:0000259" key="8">
    <source>
        <dbReference type="Pfam" id="PF00535"/>
    </source>
</evidence>
<keyword evidence="2" id="KW-0328">Glycosyltransferase</keyword>
<keyword evidence="5 7" id="KW-1133">Transmembrane helix</keyword>
<keyword evidence="4 7" id="KW-0812">Transmembrane</keyword>
<feature type="transmembrane region" description="Helical" evidence="7">
    <location>
        <begin position="334"/>
        <end position="352"/>
    </location>
</feature>
<evidence type="ECO:0000256" key="4">
    <source>
        <dbReference type="ARBA" id="ARBA00022692"/>
    </source>
</evidence>
<dbReference type="InterPro" id="IPR029044">
    <property type="entry name" value="Nucleotide-diphossugar_trans"/>
</dbReference>
<evidence type="ECO:0000256" key="1">
    <source>
        <dbReference type="ARBA" id="ARBA00004141"/>
    </source>
</evidence>
<feature type="transmembrane region" description="Helical" evidence="7">
    <location>
        <begin position="6"/>
        <end position="27"/>
    </location>
</feature>
<evidence type="ECO:0000256" key="6">
    <source>
        <dbReference type="ARBA" id="ARBA00023136"/>
    </source>
</evidence>
<evidence type="ECO:0000256" key="2">
    <source>
        <dbReference type="ARBA" id="ARBA00022676"/>
    </source>
</evidence>
<name>A0A2T9X899_9CREN</name>
<evidence type="ECO:0000256" key="7">
    <source>
        <dbReference type="SAM" id="Phobius"/>
    </source>
</evidence>
<organism evidence="9 10">
    <name type="scientific">Acidianus hospitalis</name>
    <dbReference type="NCBI Taxonomy" id="563177"/>
    <lineage>
        <taxon>Archaea</taxon>
        <taxon>Thermoproteota</taxon>
        <taxon>Thermoprotei</taxon>
        <taxon>Sulfolobales</taxon>
        <taxon>Sulfolobaceae</taxon>
        <taxon>Acidianus</taxon>
    </lineage>
</organism>
<dbReference type="InterPro" id="IPR001173">
    <property type="entry name" value="Glyco_trans_2-like"/>
</dbReference>
<protein>
    <submittedName>
        <fullName evidence="9">Glycosyl transferase family 2</fullName>
    </submittedName>
</protein>
<evidence type="ECO:0000313" key="10">
    <source>
        <dbReference type="Proteomes" id="UP000245638"/>
    </source>
</evidence>
<sequence length="459" mass="52082">MNSFSIITQTIVFVIPSLILLYQYIFFKLGYNRIDAINVNPKDLPLLSIIVPTKGERPELIQGLLDNLAEVDWNKSKMEVIIVSDDSPEYFEEMKEKIVPPQGLEVRMYRREKKLGFKSGALAYGFEKSRGDLILTLDVDARVRKDSIKKAYFHMLQFGCDAVTMKWIGYSHNGYSLLAKGIMVSTIIADNSILRGRDRANLKVFPVGCGTMFKKSAIEEVGPWDYNMIQDDLEIGARLINHGKRICSSDSIVFVEVPDNLLAFYIQQTRWAMGSIEVLTRRFKQIITSKANILQKIDALLFLLQYVPIALTFIAALLISVYSFLDKGDPLNSIPLFTLWAIALGIYAYNFIKVARDSGIKLIEALRSLGKISAYTVSISPFITLSIFSALKKSRNYIITPKGKAGKTKIVYIILAFGLLFLFASINYLLHQEFISGLWLLYYSLAYIFTFSSYKQEIK</sequence>